<proteinExistence type="predicted"/>
<evidence type="ECO:0000259" key="1">
    <source>
        <dbReference type="Pfam" id="PF13588"/>
    </source>
</evidence>
<feature type="domain" description="Type I restriction enzyme R protein N-terminal" evidence="1">
    <location>
        <begin position="5"/>
        <end position="45"/>
    </location>
</feature>
<reference evidence="2" key="1">
    <citation type="submission" date="2019-03" db="EMBL/GenBank/DDBJ databases">
        <title>Single cell metagenomics reveals metabolic interactions within the superorganism composed of flagellate Streblomastix strix and complex community of Bacteroidetes bacteria on its surface.</title>
        <authorList>
            <person name="Treitli S.C."/>
            <person name="Kolisko M."/>
            <person name="Husnik F."/>
            <person name="Keeling P."/>
            <person name="Hampl V."/>
        </authorList>
    </citation>
    <scope>NUCLEOTIDE SEQUENCE</scope>
    <source>
        <strain evidence="2">STM</strain>
    </source>
</reference>
<gene>
    <name evidence="2" type="ORF">EZS27_029941</name>
</gene>
<dbReference type="InterPro" id="IPR029464">
    <property type="entry name" value="HSDR_N"/>
</dbReference>
<dbReference type="AlphaFoldDB" id="A0A5J4QFC2"/>
<organism evidence="2">
    <name type="scientific">termite gut metagenome</name>
    <dbReference type="NCBI Taxonomy" id="433724"/>
    <lineage>
        <taxon>unclassified sequences</taxon>
        <taxon>metagenomes</taxon>
        <taxon>organismal metagenomes</taxon>
    </lineage>
</organism>
<evidence type="ECO:0000313" key="2">
    <source>
        <dbReference type="EMBL" id="KAA6320265.1"/>
    </source>
</evidence>
<sequence length="62" mass="7095">MKQFIPVKMGADTKEADMVVYNDDTCQEPHILVECKKQEVSEQEFCKSLSKPIAMLTLCLMK</sequence>
<dbReference type="EMBL" id="SNRY01003641">
    <property type="protein sequence ID" value="KAA6320265.1"/>
    <property type="molecule type" value="Genomic_DNA"/>
</dbReference>
<accession>A0A5J4QFC2</accession>
<comment type="caution">
    <text evidence="2">The sequence shown here is derived from an EMBL/GenBank/DDBJ whole genome shotgun (WGS) entry which is preliminary data.</text>
</comment>
<name>A0A5J4QFC2_9ZZZZ</name>
<dbReference type="Pfam" id="PF13588">
    <property type="entry name" value="HSDR_N_2"/>
    <property type="match status" value="1"/>
</dbReference>
<protein>
    <recommendedName>
        <fullName evidence="1">Type I restriction enzyme R protein N-terminal domain-containing protein</fullName>
    </recommendedName>
</protein>